<comment type="subcellular location">
    <subcellularLocation>
        <location evidence="1">Cell membrane</location>
        <topology evidence="1">Single-pass membrane protein</topology>
    </subcellularLocation>
</comment>
<evidence type="ECO:0000256" key="4">
    <source>
        <dbReference type="ARBA" id="ARBA00022692"/>
    </source>
</evidence>
<keyword evidence="6 7" id="KW-0472">Membrane</keyword>
<sequence length="166" mass="18579">MLLKIVSRTILLSTCFLLLMPTLASAEDKAETNNSSNEISGKMNWKIDRVIKRDANRNKTETELEKSFPELFKVETTTTIHQVKEKNQESIEDLKKQLFTTDINSSATIEETKKILFNADYVAPRTADTEEEEDTSGSSPILMISLATLACVVSGAVFLLFQRLTG</sequence>
<organism evidence="9 10">
    <name type="scientific">Gracilibacillus halotolerans</name>
    <dbReference type="NCBI Taxonomy" id="74386"/>
    <lineage>
        <taxon>Bacteria</taxon>
        <taxon>Bacillati</taxon>
        <taxon>Bacillota</taxon>
        <taxon>Bacilli</taxon>
        <taxon>Bacillales</taxon>
        <taxon>Bacillaceae</taxon>
        <taxon>Gracilibacillus</taxon>
    </lineage>
</organism>
<evidence type="ECO:0000256" key="7">
    <source>
        <dbReference type="SAM" id="Phobius"/>
    </source>
</evidence>
<keyword evidence="4 7" id="KW-0812">Transmembrane</keyword>
<evidence type="ECO:0000256" key="2">
    <source>
        <dbReference type="ARBA" id="ARBA00008570"/>
    </source>
</evidence>
<dbReference type="GO" id="GO:0005886">
    <property type="term" value="C:plasma membrane"/>
    <property type="evidence" value="ECO:0007669"/>
    <property type="project" value="UniProtKB-SubCell"/>
</dbReference>
<dbReference type="Pfam" id="PF10661">
    <property type="entry name" value="EssA"/>
    <property type="match status" value="1"/>
</dbReference>
<protein>
    <submittedName>
        <fullName evidence="9">Type VII secretion protein EssA</fullName>
    </submittedName>
</protein>
<evidence type="ECO:0000256" key="5">
    <source>
        <dbReference type="ARBA" id="ARBA00022989"/>
    </source>
</evidence>
<keyword evidence="10" id="KW-1185">Reference proteome</keyword>
<comment type="caution">
    <text evidence="9">The sequence shown here is derived from an EMBL/GenBank/DDBJ whole genome shotgun (WGS) entry which is preliminary data.</text>
</comment>
<feature type="transmembrane region" description="Helical" evidence="7">
    <location>
        <begin position="141"/>
        <end position="161"/>
    </location>
</feature>
<keyword evidence="5 7" id="KW-1133">Transmembrane helix</keyword>
<evidence type="ECO:0000313" key="9">
    <source>
        <dbReference type="EMBL" id="MBB6512974.1"/>
    </source>
</evidence>
<dbReference type="Proteomes" id="UP000572212">
    <property type="component" value="Unassembled WGS sequence"/>
</dbReference>
<evidence type="ECO:0000256" key="3">
    <source>
        <dbReference type="ARBA" id="ARBA00022475"/>
    </source>
</evidence>
<dbReference type="AlphaFoldDB" id="A0A841RPX0"/>
<evidence type="ECO:0000256" key="8">
    <source>
        <dbReference type="SAM" id="SignalP"/>
    </source>
</evidence>
<dbReference type="RefSeq" id="WP_184247257.1">
    <property type="nucleotide sequence ID" value="NZ_BAAACU010000042.1"/>
</dbReference>
<reference evidence="9 10" key="1">
    <citation type="submission" date="2020-08" db="EMBL/GenBank/DDBJ databases">
        <title>Genomic Encyclopedia of Type Strains, Phase IV (KMG-IV): sequencing the most valuable type-strain genomes for metagenomic binning, comparative biology and taxonomic classification.</title>
        <authorList>
            <person name="Goeker M."/>
        </authorList>
    </citation>
    <scope>NUCLEOTIDE SEQUENCE [LARGE SCALE GENOMIC DNA]</scope>
    <source>
        <strain evidence="9 10">DSM 11805</strain>
    </source>
</reference>
<comment type="similarity">
    <text evidence="2">Belongs to the EssA family.</text>
</comment>
<evidence type="ECO:0000256" key="6">
    <source>
        <dbReference type="ARBA" id="ARBA00023136"/>
    </source>
</evidence>
<accession>A0A841RPX0</accession>
<evidence type="ECO:0000313" key="10">
    <source>
        <dbReference type="Proteomes" id="UP000572212"/>
    </source>
</evidence>
<dbReference type="InterPro" id="IPR034026">
    <property type="entry name" value="EssA"/>
</dbReference>
<dbReference type="EMBL" id="JACHON010000006">
    <property type="protein sequence ID" value="MBB6512974.1"/>
    <property type="molecule type" value="Genomic_DNA"/>
</dbReference>
<keyword evidence="3" id="KW-1003">Cell membrane</keyword>
<name>A0A841RPX0_9BACI</name>
<dbReference type="NCBIfam" id="TIGR03927">
    <property type="entry name" value="T7SS_EssA_Firm"/>
    <property type="match status" value="1"/>
</dbReference>
<keyword evidence="8" id="KW-0732">Signal</keyword>
<dbReference type="InterPro" id="IPR018920">
    <property type="entry name" value="EssA/YueC"/>
</dbReference>
<gene>
    <name evidence="9" type="ORF">GGQ92_001763</name>
</gene>
<feature type="signal peptide" evidence="8">
    <location>
        <begin position="1"/>
        <end position="26"/>
    </location>
</feature>
<proteinExistence type="inferred from homology"/>
<feature type="chain" id="PRO_5032762019" evidence="8">
    <location>
        <begin position="27"/>
        <end position="166"/>
    </location>
</feature>
<evidence type="ECO:0000256" key="1">
    <source>
        <dbReference type="ARBA" id="ARBA00004162"/>
    </source>
</evidence>